<evidence type="ECO:0000313" key="3">
    <source>
        <dbReference type="Proteomes" id="UP001327560"/>
    </source>
</evidence>
<proteinExistence type="predicted"/>
<sequence>MTVNHSASGKSWADILKSSNPKNKTSSMDFSSAFSKISSSTKERVVFSSEQISSLCELWSASLIGNFFRKPPHLDVICSWASRLWYLHGFQSVLDLDEKNFIFHFNSIESANFILTGGPWSLRGDVLRLIPWKPLFKPWEELFTTAPIWLRLQSLPLEFWNLDCIKHIAGNFGLVLRVNERSFSFERGHYVRVCVEVNLALPLRQGVWISADGFDFFQSVCYENLPSVCFQCAIIGHRESNYPTLLERKNKHDSGIASSQSQFTIVNKSNFVLDGIDSMNSDVIGNGINANNSSVHSSIDASVNVNDMDTSIPSENSTHPPRLLWTWSLL</sequence>
<protein>
    <recommendedName>
        <fullName evidence="1">DUF4283 domain-containing protein</fullName>
    </recommendedName>
</protein>
<feature type="domain" description="DUF4283" evidence="1">
    <location>
        <begin position="56"/>
        <end position="140"/>
    </location>
</feature>
<reference evidence="2 3" key="1">
    <citation type="submission" date="2023-10" db="EMBL/GenBank/DDBJ databases">
        <title>Chromosome-scale genome assembly provides insights into flower coloration mechanisms of Canna indica.</title>
        <authorList>
            <person name="Li C."/>
        </authorList>
    </citation>
    <scope>NUCLEOTIDE SEQUENCE [LARGE SCALE GENOMIC DNA]</scope>
    <source>
        <tissue evidence="2">Flower</tissue>
    </source>
</reference>
<dbReference type="PANTHER" id="PTHR31286:SF99">
    <property type="entry name" value="DUF4283 DOMAIN-CONTAINING PROTEIN"/>
    <property type="match status" value="1"/>
</dbReference>
<dbReference type="Pfam" id="PF14111">
    <property type="entry name" value="DUF4283"/>
    <property type="match status" value="1"/>
</dbReference>
<evidence type="ECO:0000259" key="1">
    <source>
        <dbReference type="Pfam" id="PF14111"/>
    </source>
</evidence>
<dbReference type="InterPro" id="IPR025558">
    <property type="entry name" value="DUF4283"/>
</dbReference>
<dbReference type="Proteomes" id="UP001327560">
    <property type="component" value="Chromosome 2"/>
</dbReference>
<dbReference type="InterPro" id="IPR040256">
    <property type="entry name" value="At4g02000-like"/>
</dbReference>
<dbReference type="EMBL" id="CP136891">
    <property type="protein sequence ID" value="WOK97803.1"/>
    <property type="molecule type" value="Genomic_DNA"/>
</dbReference>
<keyword evidence="3" id="KW-1185">Reference proteome</keyword>
<accession>A0AAQ3JX44</accession>
<name>A0AAQ3JX44_9LILI</name>
<organism evidence="2 3">
    <name type="scientific">Canna indica</name>
    <name type="common">Indian-shot</name>
    <dbReference type="NCBI Taxonomy" id="4628"/>
    <lineage>
        <taxon>Eukaryota</taxon>
        <taxon>Viridiplantae</taxon>
        <taxon>Streptophyta</taxon>
        <taxon>Embryophyta</taxon>
        <taxon>Tracheophyta</taxon>
        <taxon>Spermatophyta</taxon>
        <taxon>Magnoliopsida</taxon>
        <taxon>Liliopsida</taxon>
        <taxon>Zingiberales</taxon>
        <taxon>Cannaceae</taxon>
        <taxon>Canna</taxon>
    </lineage>
</organism>
<gene>
    <name evidence="2" type="ORF">Cni_G06511</name>
</gene>
<evidence type="ECO:0000313" key="2">
    <source>
        <dbReference type="EMBL" id="WOK97803.1"/>
    </source>
</evidence>
<dbReference type="PANTHER" id="PTHR31286">
    <property type="entry name" value="GLYCINE-RICH CELL WALL STRUCTURAL PROTEIN 1.8-LIKE"/>
    <property type="match status" value="1"/>
</dbReference>
<dbReference type="AlphaFoldDB" id="A0AAQ3JX44"/>